<evidence type="ECO:0000313" key="2">
    <source>
        <dbReference type="EMBL" id="TKG67030.1"/>
    </source>
</evidence>
<comment type="caution">
    <text evidence="2">The sequence shown here is derived from an EMBL/GenBank/DDBJ whole genome shotgun (WGS) entry which is preliminary data.</text>
</comment>
<evidence type="ECO:0000256" key="1">
    <source>
        <dbReference type="SAM" id="MobiDB-lite"/>
    </source>
</evidence>
<reference evidence="2 3" key="1">
    <citation type="journal article" date="2015" name="Antonie Van Leeuwenhoek">
        <title>Prauserella endophytica sp. nov., an endophytic actinobacterium isolated from Tamarix taklamakanensis.</title>
        <authorList>
            <person name="Liu J.M."/>
            <person name="Habden X."/>
            <person name="Guo L."/>
            <person name="Tuo L."/>
            <person name="Jiang Z.K."/>
            <person name="Liu S.W."/>
            <person name="Liu X.F."/>
            <person name="Chen L."/>
            <person name="Li R.F."/>
            <person name="Zhang Y.Q."/>
            <person name="Sun C.H."/>
        </authorList>
    </citation>
    <scope>NUCLEOTIDE SEQUENCE [LARGE SCALE GENOMIC DNA]</scope>
    <source>
        <strain evidence="2 3">CGMCC 4.7182</strain>
    </source>
</reference>
<dbReference type="RefSeq" id="WP_137096162.1">
    <property type="nucleotide sequence ID" value="NZ_SWMS01000014.1"/>
</dbReference>
<gene>
    <name evidence="2" type="ORF">FCN18_24295</name>
</gene>
<organism evidence="2 3">
    <name type="scientific">Prauserella endophytica</name>
    <dbReference type="NCBI Taxonomy" id="1592324"/>
    <lineage>
        <taxon>Bacteria</taxon>
        <taxon>Bacillati</taxon>
        <taxon>Actinomycetota</taxon>
        <taxon>Actinomycetes</taxon>
        <taxon>Pseudonocardiales</taxon>
        <taxon>Pseudonocardiaceae</taxon>
        <taxon>Prauserella</taxon>
        <taxon>Prauserella coralliicola group</taxon>
    </lineage>
</organism>
<evidence type="ECO:0000313" key="3">
    <source>
        <dbReference type="Proteomes" id="UP000309992"/>
    </source>
</evidence>
<protein>
    <submittedName>
        <fullName evidence="2">Uncharacterized protein</fullName>
    </submittedName>
</protein>
<keyword evidence="3" id="KW-1185">Reference proteome</keyword>
<dbReference type="EMBL" id="SWMS01000014">
    <property type="protein sequence ID" value="TKG67030.1"/>
    <property type="molecule type" value="Genomic_DNA"/>
</dbReference>
<accession>A0ABY2S078</accession>
<name>A0ABY2S078_9PSEU</name>
<dbReference type="Proteomes" id="UP000309992">
    <property type="component" value="Unassembled WGS sequence"/>
</dbReference>
<proteinExistence type="predicted"/>
<feature type="region of interest" description="Disordered" evidence="1">
    <location>
        <begin position="81"/>
        <end position="101"/>
    </location>
</feature>
<sequence length="101" mass="11173">MIPVELLDKAVMVGTLTGVAEPDQVVSLLLPWIRDDPAAAAQVMVALADLDKLMRDAHAAYNRGDRSDSVDELERRYQAARKAKNRPYLALQKRKQDEGAA</sequence>